<name>A0A498MSS4_LABRO</name>
<gene>
    <name evidence="1" type="ORF">ROHU_022013</name>
</gene>
<keyword evidence="2" id="KW-1185">Reference proteome</keyword>
<accession>A0A498MSS4</accession>
<organism evidence="1 2">
    <name type="scientific">Labeo rohita</name>
    <name type="common">Indian major carp</name>
    <name type="synonym">Cyprinus rohita</name>
    <dbReference type="NCBI Taxonomy" id="84645"/>
    <lineage>
        <taxon>Eukaryota</taxon>
        <taxon>Metazoa</taxon>
        <taxon>Chordata</taxon>
        <taxon>Craniata</taxon>
        <taxon>Vertebrata</taxon>
        <taxon>Euteleostomi</taxon>
        <taxon>Actinopterygii</taxon>
        <taxon>Neopterygii</taxon>
        <taxon>Teleostei</taxon>
        <taxon>Ostariophysi</taxon>
        <taxon>Cypriniformes</taxon>
        <taxon>Cyprinidae</taxon>
        <taxon>Labeoninae</taxon>
        <taxon>Labeonini</taxon>
        <taxon>Labeo</taxon>
    </lineage>
</organism>
<evidence type="ECO:0000313" key="1">
    <source>
        <dbReference type="EMBL" id="RXN24708.1"/>
    </source>
</evidence>
<dbReference type="AlphaFoldDB" id="A0A498MSS4"/>
<protein>
    <submittedName>
        <fullName evidence="1">Proline-rich receptor kinase PERK2</fullName>
    </submittedName>
</protein>
<keyword evidence="1" id="KW-0418">Kinase</keyword>
<sequence>MSWAEDALWRLRQDGRELERYVEEFIELSHQKTGKLQALSNSKHISGAFGMSGHPPLPFYLHIFISKCPIGDASSLSGSVLYYSWKNLTNCRDLSFAVGGRVSWGA</sequence>
<keyword evidence="1" id="KW-0808">Transferase</keyword>
<keyword evidence="1" id="KW-0675">Receptor</keyword>
<evidence type="ECO:0000313" key="2">
    <source>
        <dbReference type="Proteomes" id="UP000290572"/>
    </source>
</evidence>
<comment type="caution">
    <text evidence="1">The sequence shown here is derived from an EMBL/GenBank/DDBJ whole genome shotgun (WGS) entry which is preliminary data.</text>
</comment>
<proteinExistence type="predicted"/>
<dbReference type="Proteomes" id="UP000290572">
    <property type="component" value="Unassembled WGS sequence"/>
</dbReference>
<dbReference type="GO" id="GO:0016301">
    <property type="term" value="F:kinase activity"/>
    <property type="evidence" value="ECO:0007669"/>
    <property type="project" value="UniProtKB-KW"/>
</dbReference>
<reference evidence="1 2" key="1">
    <citation type="submission" date="2018-03" db="EMBL/GenBank/DDBJ databases">
        <title>Draft genome sequence of Rohu Carp (Labeo rohita).</title>
        <authorList>
            <person name="Das P."/>
            <person name="Kushwaha B."/>
            <person name="Joshi C.G."/>
            <person name="Kumar D."/>
            <person name="Nagpure N.S."/>
            <person name="Sahoo L."/>
            <person name="Das S.P."/>
            <person name="Bit A."/>
            <person name="Patnaik S."/>
            <person name="Meher P.K."/>
            <person name="Jayasankar P."/>
            <person name="Koringa P.G."/>
            <person name="Patel N.V."/>
            <person name="Hinsu A.T."/>
            <person name="Kumar R."/>
            <person name="Pandey M."/>
            <person name="Agarwal S."/>
            <person name="Srivastava S."/>
            <person name="Singh M."/>
            <person name="Iquebal M.A."/>
            <person name="Jaiswal S."/>
            <person name="Angadi U.B."/>
            <person name="Kumar N."/>
            <person name="Raza M."/>
            <person name="Shah T.M."/>
            <person name="Rai A."/>
            <person name="Jena J.K."/>
        </authorList>
    </citation>
    <scope>NUCLEOTIDE SEQUENCE [LARGE SCALE GENOMIC DNA]</scope>
    <source>
        <strain evidence="1">DASCIFA01</strain>
        <tissue evidence="1">Testis</tissue>
    </source>
</reference>
<dbReference type="EMBL" id="QBIY01012520">
    <property type="protein sequence ID" value="RXN24708.1"/>
    <property type="molecule type" value="Genomic_DNA"/>
</dbReference>